<dbReference type="PROSITE" id="PS50893">
    <property type="entry name" value="ABC_TRANSPORTER_2"/>
    <property type="match status" value="1"/>
</dbReference>
<evidence type="ECO:0000313" key="6">
    <source>
        <dbReference type="EMBL" id="AIE87742.1"/>
    </source>
</evidence>
<dbReference type="GO" id="GO:0016887">
    <property type="term" value="F:ATP hydrolysis activity"/>
    <property type="evidence" value="ECO:0007669"/>
    <property type="project" value="InterPro"/>
</dbReference>
<accession>A0A068NWJ9</accession>
<keyword evidence="3" id="KW-0547">Nucleotide-binding</keyword>
<dbReference type="InterPro" id="IPR027417">
    <property type="entry name" value="P-loop_NTPase"/>
</dbReference>
<dbReference type="InterPro" id="IPR003593">
    <property type="entry name" value="AAA+_ATPase"/>
</dbReference>
<keyword evidence="4 6" id="KW-0067">ATP-binding</keyword>
<protein>
    <submittedName>
        <fullName evidence="6">Teichoic acid export ATP-binding protein TagH</fullName>
    </submittedName>
</protein>
<dbReference type="AlphaFoldDB" id="A0A068NWJ9"/>
<dbReference type="Proteomes" id="UP000027982">
    <property type="component" value="Chromosome"/>
</dbReference>
<dbReference type="OrthoDB" id="9778870at2"/>
<dbReference type="GO" id="GO:0005524">
    <property type="term" value="F:ATP binding"/>
    <property type="evidence" value="ECO:0007669"/>
    <property type="project" value="UniProtKB-KW"/>
</dbReference>
<evidence type="ECO:0000256" key="1">
    <source>
        <dbReference type="ARBA" id="ARBA00005417"/>
    </source>
</evidence>
<dbReference type="EMBL" id="CP007139">
    <property type="protein sequence ID" value="AIE87742.1"/>
    <property type="molecule type" value="Genomic_DNA"/>
</dbReference>
<evidence type="ECO:0000256" key="2">
    <source>
        <dbReference type="ARBA" id="ARBA00022448"/>
    </source>
</evidence>
<dbReference type="GO" id="GO:0016020">
    <property type="term" value="C:membrane"/>
    <property type="evidence" value="ECO:0007669"/>
    <property type="project" value="InterPro"/>
</dbReference>
<feature type="domain" description="ABC transporter" evidence="5">
    <location>
        <begin position="26"/>
        <end position="248"/>
    </location>
</feature>
<reference evidence="6 7" key="1">
    <citation type="journal article" date="2014" name="PLoS ONE">
        <title>The first complete genome sequence of the class fimbriimonadia in the phylum armatimonadetes.</title>
        <authorList>
            <person name="Hu Z.Y."/>
            <person name="Wang Y.Z."/>
            <person name="Im W.T."/>
            <person name="Wang S.Y."/>
            <person name="Zhao G.P."/>
            <person name="Zheng H.J."/>
            <person name="Quan Z.X."/>
        </authorList>
    </citation>
    <scope>NUCLEOTIDE SEQUENCE [LARGE SCALE GENOMIC DNA]</scope>
    <source>
        <strain evidence="6">Gsoil 348</strain>
    </source>
</reference>
<dbReference type="HOGENOM" id="CLU_000604_1_2_0"/>
<dbReference type="eggNOG" id="COG1134">
    <property type="taxonomic scope" value="Bacteria"/>
</dbReference>
<dbReference type="PANTHER" id="PTHR46743">
    <property type="entry name" value="TEICHOIC ACIDS EXPORT ATP-BINDING PROTEIN TAGH"/>
    <property type="match status" value="1"/>
</dbReference>
<evidence type="ECO:0000256" key="4">
    <source>
        <dbReference type="ARBA" id="ARBA00022840"/>
    </source>
</evidence>
<evidence type="ECO:0000313" key="7">
    <source>
        <dbReference type="Proteomes" id="UP000027982"/>
    </source>
</evidence>
<keyword evidence="7" id="KW-1185">Reference proteome</keyword>
<dbReference type="PROSITE" id="PS00211">
    <property type="entry name" value="ABC_TRANSPORTER_1"/>
    <property type="match status" value="1"/>
</dbReference>
<dbReference type="InterPro" id="IPR015860">
    <property type="entry name" value="ABC_transpr_TagH-like"/>
</dbReference>
<dbReference type="KEGG" id="fgi:OP10G_4374"/>
<dbReference type="SMART" id="SM00382">
    <property type="entry name" value="AAA"/>
    <property type="match status" value="1"/>
</dbReference>
<gene>
    <name evidence="6" type="ORF">OP10G_4374</name>
</gene>
<dbReference type="RefSeq" id="WP_025228375.1">
    <property type="nucleotide sequence ID" value="NZ_CP007139.1"/>
</dbReference>
<keyword evidence="2" id="KW-0813">Transport</keyword>
<proteinExistence type="inferred from homology"/>
<evidence type="ECO:0000256" key="3">
    <source>
        <dbReference type="ARBA" id="ARBA00022741"/>
    </source>
</evidence>
<dbReference type="CDD" id="cd03220">
    <property type="entry name" value="ABC_KpsT_Wzt"/>
    <property type="match status" value="1"/>
</dbReference>
<sequence length="250" mass="27567">MRDGPMIEIRELRKEFSMSSSGIGSVKTLLLWWKRRQIVTFEVLKGISFDVMPGECVAVVGRNGAGKSTLLSLLARVYKPTAGSVAMHGRVAPLLELGAGFHPDLSGYENIYFNAIILGLTRKQIKERIDKIIEFSELASHIHAPTRTYSSGMLARLGFAVAVHVDADILIVDEVLAVGDYEFERKCYTKIDEFRAGGGTILFVSHNMESVHRVADRCVWLHQGTIKKIGPPGEVVPEYESTPLPTDAAP</sequence>
<dbReference type="InterPro" id="IPR017871">
    <property type="entry name" value="ABC_transporter-like_CS"/>
</dbReference>
<name>A0A068NWJ9_FIMGI</name>
<dbReference type="InterPro" id="IPR050683">
    <property type="entry name" value="Bact_Polysacc_Export_ATP-bd"/>
</dbReference>
<dbReference type="InterPro" id="IPR003439">
    <property type="entry name" value="ABC_transporter-like_ATP-bd"/>
</dbReference>
<comment type="similarity">
    <text evidence="1">Belongs to the ABC transporter superfamily.</text>
</comment>
<dbReference type="GO" id="GO:0140359">
    <property type="term" value="F:ABC-type transporter activity"/>
    <property type="evidence" value="ECO:0007669"/>
    <property type="project" value="InterPro"/>
</dbReference>
<dbReference type="STRING" id="661478.OP10G_4374"/>
<organism evidence="6 7">
    <name type="scientific">Fimbriimonas ginsengisoli Gsoil 348</name>
    <dbReference type="NCBI Taxonomy" id="661478"/>
    <lineage>
        <taxon>Bacteria</taxon>
        <taxon>Bacillati</taxon>
        <taxon>Armatimonadota</taxon>
        <taxon>Fimbriimonadia</taxon>
        <taxon>Fimbriimonadales</taxon>
        <taxon>Fimbriimonadaceae</taxon>
        <taxon>Fimbriimonas</taxon>
    </lineage>
</organism>
<dbReference type="Pfam" id="PF00005">
    <property type="entry name" value="ABC_tran"/>
    <property type="match status" value="1"/>
</dbReference>
<dbReference type="PANTHER" id="PTHR46743:SF2">
    <property type="entry name" value="TEICHOIC ACIDS EXPORT ATP-BINDING PROTEIN TAGH"/>
    <property type="match status" value="1"/>
</dbReference>
<evidence type="ECO:0000259" key="5">
    <source>
        <dbReference type="PROSITE" id="PS50893"/>
    </source>
</evidence>
<dbReference type="Gene3D" id="3.40.50.300">
    <property type="entry name" value="P-loop containing nucleotide triphosphate hydrolases"/>
    <property type="match status" value="1"/>
</dbReference>
<dbReference type="SUPFAM" id="SSF52540">
    <property type="entry name" value="P-loop containing nucleoside triphosphate hydrolases"/>
    <property type="match status" value="1"/>
</dbReference>